<keyword evidence="1" id="KW-1133">Transmembrane helix</keyword>
<keyword evidence="1" id="KW-0472">Membrane</keyword>
<evidence type="ECO:0000313" key="2">
    <source>
        <dbReference type="EMBL" id="TGO44527.1"/>
    </source>
</evidence>
<dbReference type="Proteomes" id="UP000297527">
    <property type="component" value="Unassembled WGS sequence"/>
</dbReference>
<reference evidence="2 3" key="1">
    <citation type="submission" date="2017-12" db="EMBL/GenBank/DDBJ databases">
        <title>Comparative genomics of Botrytis spp.</title>
        <authorList>
            <person name="Valero-Jimenez C.A."/>
            <person name="Tapia P."/>
            <person name="Veloso J."/>
            <person name="Silva-Moreno E."/>
            <person name="Staats M."/>
            <person name="Valdes J.H."/>
            <person name="Van Kan J.A.L."/>
        </authorList>
    </citation>
    <scope>NUCLEOTIDE SEQUENCE [LARGE SCALE GENOMIC DNA]</scope>
    <source>
        <strain evidence="2 3">MUCL11595</strain>
    </source>
</reference>
<dbReference type="EMBL" id="PQXN01000501">
    <property type="protein sequence ID" value="TGO44527.1"/>
    <property type="molecule type" value="Genomic_DNA"/>
</dbReference>
<dbReference type="OrthoDB" id="10021397at2759"/>
<sequence length="155" mass="16328">MGAQDTTTTEESGGDEQKLIAYINAAQVGCEGIALGIAGCIYHNLRVKKLQEVFGDGVPVEIIREALGGLKGEELGAMGAIDGDIMKSALDAVVATVGNDYWLVVVAGVGNVYWLVVVAGVVCAICGLGMKWEKVILVPELEGNRRFSVNYEAIV</sequence>
<feature type="transmembrane region" description="Helical" evidence="1">
    <location>
        <begin position="101"/>
        <end position="128"/>
    </location>
</feature>
<accession>A0A4Z1HHM3</accession>
<protein>
    <submittedName>
        <fullName evidence="2">Uncharacterized protein</fullName>
    </submittedName>
</protein>
<comment type="caution">
    <text evidence="2">The sequence shown here is derived from an EMBL/GenBank/DDBJ whole genome shotgun (WGS) entry which is preliminary data.</text>
</comment>
<name>A0A4Z1HHM3_9HELO</name>
<keyword evidence="1" id="KW-0812">Transmembrane</keyword>
<gene>
    <name evidence="2" type="ORF">BCON_0503g00020</name>
</gene>
<dbReference type="AlphaFoldDB" id="A0A4Z1HHM3"/>
<keyword evidence="3" id="KW-1185">Reference proteome</keyword>
<evidence type="ECO:0000313" key="3">
    <source>
        <dbReference type="Proteomes" id="UP000297527"/>
    </source>
</evidence>
<evidence type="ECO:0000256" key="1">
    <source>
        <dbReference type="SAM" id="Phobius"/>
    </source>
</evidence>
<proteinExistence type="predicted"/>
<organism evidence="2 3">
    <name type="scientific">Botryotinia convoluta</name>
    <dbReference type="NCBI Taxonomy" id="54673"/>
    <lineage>
        <taxon>Eukaryota</taxon>
        <taxon>Fungi</taxon>
        <taxon>Dikarya</taxon>
        <taxon>Ascomycota</taxon>
        <taxon>Pezizomycotina</taxon>
        <taxon>Leotiomycetes</taxon>
        <taxon>Helotiales</taxon>
        <taxon>Sclerotiniaceae</taxon>
        <taxon>Botryotinia</taxon>
    </lineage>
</organism>